<gene>
    <name evidence="7" type="ORF">NF27_EY01180</name>
</gene>
<evidence type="ECO:0000313" key="7">
    <source>
        <dbReference type="EMBL" id="KIE05022.1"/>
    </source>
</evidence>
<dbReference type="EMBL" id="JSWE01000124">
    <property type="protein sequence ID" value="KIE05022.1"/>
    <property type="molecule type" value="Genomic_DNA"/>
</dbReference>
<comment type="subcellular location">
    <subcellularLocation>
        <location evidence="5">Cytoplasm</location>
    </subcellularLocation>
</comment>
<evidence type="ECO:0000256" key="1">
    <source>
        <dbReference type="ARBA" id="ARBA00022490"/>
    </source>
</evidence>
<name>A0A0C1MSK4_9RICK</name>
<comment type="function">
    <text evidence="5">Could be a nuclease involved in processing of the 5'-end of pre-16S rRNA.</text>
</comment>
<dbReference type="STRING" id="86105.NF27_EY01180"/>
<evidence type="ECO:0000256" key="4">
    <source>
        <dbReference type="ARBA" id="ARBA00022801"/>
    </source>
</evidence>
<dbReference type="OrthoDB" id="9796140at2"/>
<keyword evidence="2 5" id="KW-0690">Ribosome biogenesis</keyword>
<dbReference type="SUPFAM" id="SSF53098">
    <property type="entry name" value="Ribonuclease H-like"/>
    <property type="match status" value="1"/>
</dbReference>
<evidence type="ECO:0000256" key="3">
    <source>
        <dbReference type="ARBA" id="ARBA00022722"/>
    </source>
</evidence>
<protein>
    <recommendedName>
        <fullName evidence="5">Putative pre-16S rRNA nuclease</fullName>
        <ecNumber evidence="5">3.1.-.-</ecNumber>
    </recommendedName>
</protein>
<proteinExistence type="inferred from homology"/>
<dbReference type="HAMAP" id="MF_00651">
    <property type="entry name" value="Nuclease_YqgF"/>
    <property type="match status" value="1"/>
</dbReference>
<dbReference type="InterPro" id="IPR037027">
    <property type="entry name" value="YqgF/RNaseH-like_dom_sf"/>
</dbReference>
<keyword evidence="4 5" id="KW-0378">Hydrolase</keyword>
<evidence type="ECO:0000256" key="2">
    <source>
        <dbReference type="ARBA" id="ARBA00022517"/>
    </source>
</evidence>
<dbReference type="EC" id="3.1.-.-" evidence="5"/>
<comment type="caution">
    <text evidence="7">The sequence shown here is derived from an EMBL/GenBank/DDBJ whole genome shotgun (WGS) entry which is preliminary data.</text>
</comment>
<dbReference type="CDD" id="cd16964">
    <property type="entry name" value="YqgF"/>
    <property type="match status" value="1"/>
</dbReference>
<dbReference type="GO" id="GO:0005829">
    <property type="term" value="C:cytosol"/>
    <property type="evidence" value="ECO:0007669"/>
    <property type="project" value="TreeGrafter"/>
</dbReference>
<feature type="domain" description="YqgF/RNase H-like" evidence="6">
    <location>
        <begin position="20"/>
        <end position="120"/>
    </location>
</feature>
<sequence>MIFENHQNFLSTIKQNSSHYKLMALDVGGKKIGLATSHVSLNVVTPYKVILRKNLKADIALLKHEIMENNIQGLVIGLPISSSGEHTENTQKMVIFANKLSGSADTPITFYDERYSTKLADVMLRDLDMNRKERNQIDDQISASIILEDFLKLNNQYL</sequence>
<dbReference type="Gene3D" id="3.30.420.140">
    <property type="entry name" value="YqgF/RNase H-like domain"/>
    <property type="match status" value="1"/>
</dbReference>
<evidence type="ECO:0000256" key="5">
    <source>
        <dbReference type="HAMAP-Rule" id="MF_00651"/>
    </source>
</evidence>
<dbReference type="SMART" id="SM00732">
    <property type="entry name" value="YqgFc"/>
    <property type="match status" value="1"/>
</dbReference>
<evidence type="ECO:0000313" key="8">
    <source>
        <dbReference type="Proteomes" id="UP000031258"/>
    </source>
</evidence>
<dbReference type="PANTHER" id="PTHR33317">
    <property type="entry name" value="POLYNUCLEOTIDYL TRANSFERASE, RIBONUCLEASE H-LIKE SUPERFAMILY PROTEIN"/>
    <property type="match status" value="1"/>
</dbReference>
<dbReference type="Pfam" id="PF03652">
    <property type="entry name" value="RuvX"/>
    <property type="match status" value="1"/>
</dbReference>
<organism evidence="7 8">
    <name type="scientific">Candidatus Jidaibacter acanthamoebae</name>
    <dbReference type="NCBI Taxonomy" id="86105"/>
    <lineage>
        <taxon>Bacteria</taxon>
        <taxon>Pseudomonadati</taxon>
        <taxon>Pseudomonadota</taxon>
        <taxon>Alphaproteobacteria</taxon>
        <taxon>Rickettsiales</taxon>
        <taxon>Candidatus Midichloriaceae</taxon>
        <taxon>Candidatus Jidaibacter</taxon>
    </lineage>
</organism>
<dbReference type="GO" id="GO:0000967">
    <property type="term" value="P:rRNA 5'-end processing"/>
    <property type="evidence" value="ECO:0007669"/>
    <property type="project" value="UniProtKB-UniRule"/>
</dbReference>
<dbReference type="NCBIfam" id="TIGR00250">
    <property type="entry name" value="RNAse_H_YqgF"/>
    <property type="match status" value="1"/>
</dbReference>
<dbReference type="InterPro" id="IPR006641">
    <property type="entry name" value="YqgF/RNaseH-like_dom"/>
</dbReference>
<dbReference type="InterPro" id="IPR012337">
    <property type="entry name" value="RNaseH-like_sf"/>
</dbReference>
<dbReference type="Proteomes" id="UP000031258">
    <property type="component" value="Unassembled WGS sequence"/>
</dbReference>
<evidence type="ECO:0000259" key="6">
    <source>
        <dbReference type="SMART" id="SM00732"/>
    </source>
</evidence>
<keyword evidence="3 5" id="KW-0540">Nuclease</keyword>
<dbReference type="GO" id="GO:0004518">
    <property type="term" value="F:nuclease activity"/>
    <property type="evidence" value="ECO:0007669"/>
    <property type="project" value="UniProtKB-KW"/>
</dbReference>
<dbReference type="InterPro" id="IPR005227">
    <property type="entry name" value="YqgF"/>
</dbReference>
<accession>A0A0C1MSK4</accession>
<dbReference type="GO" id="GO:0016788">
    <property type="term" value="F:hydrolase activity, acting on ester bonds"/>
    <property type="evidence" value="ECO:0007669"/>
    <property type="project" value="UniProtKB-UniRule"/>
</dbReference>
<keyword evidence="8" id="KW-1185">Reference proteome</keyword>
<comment type="similarity">
    <text evidence="5">Belongs to the YqgF HJR family.</text>
</comment>
<dbReference type="PANTHER" id="PTHR33317:SF4">
    <property type="entry name" value="POLYNUCLEOTIDYL TRANSFERASE, RIBONUCLEASE H-LIKE SUPERFAMILY PROTEIN"/>
    <property type="match status" value="1"/>
</dbReference>
<dbReference type="RefSeq" id="WP_039457089.1">
    <property type="nucleotide sequence ID" value="NZ_JSWE01000124.1"/>
</dbReference>
<reference evidence="7 8" key="1">
    <citation type="submission" date="2014-11" db="EMBL/GenBank/DDBJ databases">
        <title>A Rickettsiales Symbiont of Amoebae With Ancient Features.</title>
        <authorList>
            <person name="Schulz F."/>
            <person name="Martijn J."/>
            <person name="Wascher F."/>
            <person name="Kostanjsek R."/>
            <person name="Ettema T.J."/>
            <person name="Horn M."/>
        </authorList>
    </citation>
    <scope>NUCLEOTIDE SEQUENCE [LARGE SCALE GENOMIC DNA]</scope>
    <source>
        <strain evidence="7 8">UWC36</strain>
    </source>
</reference>
<keyword evidence="1 5" id="KW-0963">Cytoplasm</keyword>
<dbReference type="AlphaFoldDB" id="A0A0C1MSK4"/>